<keyword evidence="1" id="KW-1133">Transmembrane helix</keyword>
<proteinExistence type="predicted"/>
<evidence type="ECO:0000313" key="3">
    <source>
        <dbReference type="Proteomes" id="UP001589896"/>
    </source>
</evidence>
<dbReference type="RefSeq" id="WP_386664523.1">
    <property type="nucleotide sequence ID" value="NZ_JBHLTG010000001.1"/>
</dbReference>
<comment type="caution">
    <text evidence="2">The sequence shown here is derived from an EMBL/GenBank/DDBJ whole genome shotgun (WGS) entry which is preliminary data.</text>
</comment>
<dbReference type="EMBL" id="JBHLTG010000001">
    <property type="protein sequence ID" value="MFC0676728.1"/>
    <property type="molecule type" value="Genomic_DNA"/>
</dbReference>
<dbReference type="Proteomes" id="UP001589896">
    <property type="component" value="Unassembled WGS sequence"/>
</dbReference>
<name>A0ABV6RIB4_9GAMM</name>
<sequence>MLLIPIGSAGRVLTFDVTETHACDTCGEPREFELRLRYEWGSLFYLPVCVTERQYQLVCPVCRHGWLIERRSGEAMLGGDPIPWRHRNGWMVIAGIALVVGVAIARRYGAI</sequence>
<protein>
    <recommendedName>
        <fullName evidence="4">Zinc-ribbon 15 domain-containing protein</fullName>
    </recommendedName>
</protein>
<feature type="transmembrane region" description="Helical" evidence="1">
    <location>
        <begin position="89"/>
        <end position="108"/>
    </location>
</feature>
<accession>A0ABV6RIB4</accession>
<evidence type="ECO:0008006" key="4">
    <source>
        <dbReference type="Google" id="ProtNLM"/>
    </source>
</evidence>
<evidence type="ECO:0000256" key="1">
    <source>
        <dbReference type="SAM" id="Phobius"/>
    </source>
</evidence>
<reference evidence="2 3" key="1">
    <citation type="submission" date="2024-09" db="EMBL/GenBank/DDBJ databases">
        <authorList>
            <person name="Sun Q."/>
            <person name="Mori K."/>
        </authorList>
    </citation>
    <scope>NUCLEOTIDE SEQUENCE [LARGE SCALE GENOMIC DNA]</scope>
    <source>
        <strain evidence="2 3">KCTC 23076</strain>
    </source>
</reference>
<evidence type="ECO:0000313" key="2">
    <source>
        <dbReference type="EMBL" id="MFC0676728.1"/>
    </source>
</evidence>
<gene>
    <name evidence="2" type="ORF">ACFFGH_02525</name>
</gene>
<organism evidence="2 3">
    <name type="scientific">Lysobacter korlensis</name>
    <dbReference type="NCBI Taxonomy" id="553636"/>
    <lineage>
        <taxon>Bacteria</taxon>
        <taxon>Pseudomonadati</taxon>
        <taxon>Pseudomonadota</taxon>
        <taxon>Gammaproteobacteria</taxon>
        <taxon>Lysobacterales</taxon>
        <taxon>Lysobacteraceae</taxon>
        <taxon>Lysobacter</taxon>
    </lineage>
</organism>
<keyword evidence="1" id="KW-0812">Transmembrane</keyword>
<keyword evidence="1" id="KW-0472">Membrane</keyword>
<keyword evidence="3" id="KW-1185">Reference proteome</keyword>